<sequence>MSIVVELWNNDLATPEYIEEISGRIQGLKFSTKLPGGFTTCSFALKADLPEAWEWLVERTFQRIVIKDGKKILWEGRIEDNGLEAGRATVVAYGYYASLTDEPFYAAFNDDVDVVVKAVLTANCPEIDNTDHTHIAAVATAVVNTEADADLTPQALIEKLIAFSNTDSRIWDFAIWENRLAWLVERNVSALDWKVYLSDFNRFKLKRRGGSM</sequence>
<dbReference type="AlphaFoldDB" id="A0A0F8ZHH6"/>
<organism evidence="1">
    <name type="scientific">marine sediment metagenome</name>
    <dbReference type="NCBI Taxonomy" id="412755"/>
    <lineage>
        <taxon>unclassified sequences</taxon>
        <taxon>metagenomes</taxon>
        <taxon>ecological metagenomes</taxon>
    </lineage>
</organism>
<dbReference type="EMBL" id="LAZR01063487">
    <property type="protein sequence ID" value="KKK59421.1"/>
    <property type="molecule type" value="Genomic_DNA"/>
</dbReference>
<name>A0A0F8ZHH6_9ZZZZ</name>
<reference evidence="1" key="1">
    <citation type="journal article" date="2015" name="Nature">
        <title>Complex archaea that bridge the gap between prokaryotes and eukaryotes.</title>
        <authorList>
            <person name="Spang A."/>
            <person name="Saw J.H."/>
            <person name="Jorgensen S.L."/>
            <person name="Zaremba-Niedzwiedzka K."/>
            <person name="Martijn J."/>
            <person name="Lind A.E."/>
            <person name="van Eijk R."/>
            <person name="Schleper C."/>
            <person name="Guy L."/>
            <person name="Ettema T.J."/>
        </authorList>
    </citation>
    <scope>NUCLEOTIDE SEQUENCE</scope>
</reference>
<accession>A0A0F8ZHH6</accession>
<proteinExistence type="predicted"/>
<gene>
    <name evidence="1" type="ORF">LCGC14_3034550</name>
</gene>
<feature type="non-terminal residue" evidence="1">
    <location>
        <position position="212"/>
    </location>
</feature>
<evidence type="ECO:0000313" key="1">
    <source>
        <dbReference type="EMBL" id="KKK59421.1"/>
    </source>
</evidence>
<comment type="caution">
    <text evidence="1">The sequence shown here is derived from an EMBL/GenBank/DDBJ whole genome shotgun (WGS) entry which is preliminary data.</text>
</comment>
<protein>
    <submittedName>
        <fullName evidence="1">Uncharacterized protein</fullName>
    </submittedName>
</protein>